<dbReference type="Proteomes" id="UP001319200">
    <property type="component" value="Unassembled WGS sequence"/>
</dbReference>
<reference evidence="5 6" key="1">
    <citation type="submission" date="2021-05" db="EMBL/GenBank/DDBJ databases">
        <title>A Polyphasic approach of four new species of the genus Ohtaekwangia: Ohtaekwangia histidinii sp. nov., Ohtaekwangia cretensis sp. nov., Ohtaekwangia indiensis sp. nov., Ohtaekwangia reichenbachii sp. nov. from diverse environment.</title>
        <authorList>
            <person name="Octaviana S."/>
        </authorList>
    </citation>
    <scope>NUCLEOTIDE SEQUENCE [LARGE SCALE GENOMIC DNA]</scope>
    <source>
        <strain evidence="5 6">PWU4</strain>
    </source>
</reference>
<dbReference type="InterPro" id="IPR029068">
    <property type="entry name" value="Glyas_Bleomycin-R_OHBP_Dase"/>
</dbReference>
<evidence type="ECO:0000313" key="6">
    <source>
        <dbReference type="Proteomes" id="UP001319200"/>
    </source>
</evidence>
<evidence type="ECO:0000256" key="3">
    <source>
        <dbReference type="ARBA" id="ARBA00023251"/>
    </source>
</evidence>
<dbReference type="Gene3D" id="3.10.180.10">
    <property type="entry name" value="2,3-Dihydroxybiphenyl 1,2-Dioxygenase, domain 1"/>
    <property type="match status" value="1"/>
</dbReference>
<dbReference type="GO" id="GO:0046677">
    <property type="term" value="P:response to antibiotic"/>
    <property type="evidence" value="ECO:0007669"/>
    <property type="project" value="UniProtKB-KW"/>
</dbReference>
<dbReference type="InterPro" id="IPR037523">
    <property type="entry name" value="VOC_core"/>
</dbReference>
<keyword evidence="3" id="KW-0046">Antibiotic resistance</keyword>
<dbReference type="InterPro" id="IPR004360">
    <property type="entry name" value="Glyas_Fos-R_dOase_dom"/>
</dbReference>
<evidence type="ECO:0000256" key="2">
    <source>
        <dbReference type="ARBA" id="ARBA00021572"/>
    </source>
</evidence>
<comment type="similarity">
    <text evidence="1">Belongs to the bleomycin resistance protein family.</text>
</comment>
<evidence type="ECO:0000259" key="4">
    <source>
        <dbReference type="PROSITE" id="PS51819"/>
    </source>
</evidence>
<proteinExistence type="inferred from homology"/>
<name>A0AAP2DM38_9BACT</name>
<sequence>MKTIPFLRCLNMKEAIDFYTNVLDFKLKYPNASADDWVVDLINGEAELGLTALEGDQKLGINVYIRVDEIDNLFKKYVSRGLVVPNNPDSPVHNGPIDQTWGMREFYVTDPSGNTLRFGKVI</sequence>
<protein>
    <recommendedName>
        <fullName evidence="2">Bleomycin resistance protein</fullName>
    </recommendedName>
</protein>
<keyword evidence="6" id="KW-1185">Reference proteome</keyword>
<organism evidence="5 6">
    <name type="scientific">Chryseosolibacter histidini</name>
    <dbReference type="NCBI Taxonomy" id="2782349"/>
    <lineage>
        <taxon>Bacteria</taxon>
        <taxon>Pseudomonadati</taxon>
        <taxon>Bacteroidota</taxon>
        <taxon>Cytophagia</taxon>
        <taxon>Cytophagales</taxon>
        <taxon>Chryseotaleaceae</taxon>
        <taxon>Chryseosolibacter</taxon>
    </lineage>
</organism>
<dbReference type="RefSeq" id="WP_254165885.1">
    <property type="nucleotide sequence ID" value="NZ_JAHESF010000018.1"/>
</dbReference>
<dbReference type="AlphaFoldDB" id="A0AAP2DM38"/>
<dbReference type="SUPFAM" id="SSF54593">
    <property type="entry name" value="Glyoxalase/Bleomycin resistance protein/Dihydroxybiphenyl dioxygenase"/>
    <property type="match status" value="1"/>
</dbReference>
<dbReference type="Pfam" id="PF00903">
    <property type="entry name" value="Glyoxalase"/>
    <property type="match status" value="1"/>
</dbReference>
<evidence type="ECO:0000313" key="5">
    <source>
        <dbReference type="EMBL" id="MBT1698883.1"/>
    </source>
</evidence>
<evidence type="ECO:0000256" key="1">
    <source>
        <dbReference type="ARBA" id="ARBA00011051"/>
    </source>
</evidence>
<dbReference type="CDD" id="cd08349">
    <property type="entry name" value="BLMA_like"/>
    <property type="match status" value="1"/>
</dbReference>
<dbReference type="PROSITE" id="PS51819">
    <property type="entry name" value="VOC"/>
    <property type="match status" value="1"/>
</dbReference>
<gene>
    <name evidence="5" type="ORF">KK083_18460</name>
</gene>
<comment type="caution">
    <text evidence="5">The sequence shown here is derived from an EMBL/GenBank/DDBJ whole genome shotgun (WGS) entry which is preliminary data.</text>
</comment>
<feature type="domain" description="VOC" evidence="4">
    <location>
        <begin position="1"/>
        <end position="121"/>
    </location>
</feature>
<dbReference type="EMBL" id="JAHESF010000018">
    <property type="protein sequence ID" value="MBT1698883.1"/>
    <property type="molecule type" value="Genomic_DNA"/>
</dbReference>
<accession>A0AAP2DM38</accession>
<dbReference type="InterPro" id="IPR000335">
    <property type="entry name" value="Bleomycin-R"/>
</dbReference>